<sequence length="120" mass="14230">MDTLKRDLFYNTIIIHYKKGVFILAKHYDQAYKDHVSKLVVEQGRKASELSYELEISPKTISRWVKDYRTRINGGKPNEPFITPTELEKLKKQHEKELAQLREENEILKKAMHIFTKNQA</sequence>
<name>A0A398AWR4_9BACI</name>
<feature type="coiled-coil region" evidence="1">
    <location>
        <begin position="84"/>
        <end position="118"/>
    </location>
</feature>
<dbReference type="AlphaFoldDB" id="A0A398AWR4"/>
<dbReference type="GO" id="GO:0003677">
    <property type="term" value="F:DNA binding"/>
    <property type="evidence" value="ECO:0007669"/>
    <property type="project" value="InterPro"/>
</dbReference>
<evidence type="ECO:0000313" key="3">
    <source>
        <dbReference type="Proteomes" id="UP000266016"/>
    </source>
</evidence>
<accession>A0A398AWR4</accession>
<evidence type="ECO:0000313" key="2">
    <source>
        <dbReference type="EMBL" id="RID81494.1"/>
    </source>
</evidence>
<keyword evidence="1" id="KW-0175">Coiled coil</keyword>
<dbReference type="InterPro" id="IPR002514">
    <property type="entry name" value="Transposase_8"/>
</dbReference>
<dbReference type="RefSeq" id="WP_119119028.1">
    <property type="nucleotide sequence ID" value="NZ_QWVS01000069.1"/>
</dbReference>
<evidence type="ECO:0000256" key="1">
    <source>
        <dbReference type="SAM" id="Coils"/>
    </source>
</evidence>
<dbReference type="GO" id="GO:0004803">
    <property type="term" value="F:transposase activity"/>
    <property type="evidence" value="ECO:0007669"/>
    <property type="project" value="InterPro"/>
</dbReference>
<reference evidence="2 3" key="1">
    <citation type="submission" date="2018-08" db="EMBL/GenBank/DDBJ databases">
        <title>Bacillus jemisoniae sp. nov., Bacillus chryseoplanitiae sp. nov., Bacillus resnikiae sp. nov., and Bacillus frankliniae sp. nov., isolated from Viking spacecraft and associated surfaces.</title>
        <authorList>
            <person name="Seuylemezian A."/>
            <person name="Vaishampayan P."/>
        </authorList>
    </citation>
    <scope>NUCLEOTIDE SEQUENCE [LARGE SCALE GENOMIC DNA]</scope>
    <source>
        <strain evidence="2 3">MA001</strain>
    </source>
</reference>
<dbReference type="Gene3D" id="1.10.10.60">
    <property type="entry name" value="Homeodomain-like"/>
    <property type="match status" value="1"/>
</dbReference>
<dbReference type="SUPFAM" id="SSF46689">
    <property type="entry name" value="Homeodomain-like"/>
    <property type="match status" value="1"/>
</dbReference>
<dbReference type="InterPro" id="IPR009057">
    <property type="entry name" value="Homeodomain-like_sf"/>
</dbReference>
<organism evidence="2 3">
    <name type="scientific">Peribacillus asahii</name>
    <dbReference type="NCBI Taxonomy" id="228899"/>
    <lineage>
        <taxon>Bacteria</taxon>
        <taxon>Bacillati</taxon>
        <taxon>Bacillota</taxon>
        <taxon>Bacilli</taxon>
        <taxon>Bacillales</taxon>
        <taxon>Bacillaceae</taxon>
        <taxon>Peribacillus</taxon>
    </lineage>
</organism>
<dbReference type="EMBL" id="QWVS01000069">
    <property type="protein sequence ID" value="RID81494.1"/>
    <property type="molecule type" value="Genomic_DNA"/>
</dbReference>
<gene>
    <name evidence="2" type="ORF">D1953_20615</name>
</gene>
<dbReference type="GO" id="GO:0006313">
    <property type="term" value="P:DNA transposition"/>
    <property type="evidence" value="ECO:0007669"/>
    <property type="project" value="InterPro"/>
</dbReference>
<dbReference type="Pfam" id="PF01527">
    <property type="entry name" value="HTH_Tnp_1"/>
    <property type="match status" value="1"/>
</dbReference>
<keyword evidence="3" id="KW-1185">Reference proteome</keyword>
<protein>
    <submittedName>
        <fullName evidence="2">Transposase</fullName>
    </submittedName>
</protein>
<comment type="caution">
    <text evidence="2">The sequence shown here is derived from an EMBL/GenBank/DDBJ whole genome shotgun (WGS) entry which is preliminary data.</text>
</comment>
<dbReference type="Proteomes" id="UP000266016">
    <property type="component" value="Unassembled WGS sequence"/>
</dbReference>
<proteinExistence type="predicted"/>